<keyword evidence="2" id="KW-1185">Reference proteome</keyword>
<evidence type="ECO:0000313" key="1">
    <source>
        <dbReference type="EMBL" id="ABV86259.1"/>
    </source>
</evidence>
<sequence>MQISNSERWLELCQKQAQLIEELSEIFPERREQHKQLSDRWRQVADHLSHEEFEHMAKLK</sequence>
<name>A8H122_SHEPA</name>
<accession>A8H122</accession>
<dbReference type="EMBL" id="CP000851">
    <property type="protein sequence ID" value="ABV86259.1"/>
    <property type="molecule type" value="Genomic_DNA"/>
</dbReference>
<dbReference type="HOGENOM" id="CLU_2920221_0_0_6"/>
<proteinExistence type="predicted"/>
<dbReference type="KEGG" id="spl:Spea_0932"/>
<protein>
    <submittedName>
        <fullName evidence="1">Uncharacterized protein</fullName>
    </submittedName>
</protein>
<dbReference type="RefSeq" id="WP_012154193.1">
    <property type="nucleotide sequence ID" value="NC_009901.1"/>
</dbReference>
<organism evidence="1 2">
    <name type="scientific">Shewanella pealeana (strain ATCC 700345 / ANG-SQ1)</name>
    <dbReference type="NCBI Taxonomy" id="398579"/>
    <lineage>
        <taxon>Bacteria</taxon>
        <taxon>Pseudomonadati</taxon>
        <taxon>Pseudomonadota</taxon>
        <taxon>Gammaproteobacteria</taxon>
        <taxon>Alteromonadales</taxon>
        <taxon>Shewanellaceae</taxon>
        <taxon>Shewanella</taxon>
    </lineage>
</organism>
<dbReference type="AlphaFoldDB" id="A8H122"/>
<reference evidence="1 2" key="1">
    <citation type="submission" date="2007-10" db="EMBL/GenBank/DDBJ databases">
        <title>Complete sequence of Shewanella pealeana ATCC 700345.</title>
        <authorList>
            <consortium name="US DOE Joint Genome Institute"/>
            <person name="Copeland A."/>
            <person name="Lucas S."/>
            <person name="Lapidus A."/>
            <person name="Barry K."/>
            <person name="Glavina del Rio T."/>
            <person name="Dalin E."/>
            <person name="Tice H."/>
            <person name="Pitluck S."/>
            <person name="Chertkov O."/>
            <person name="Brettin T."/>
            <person name="Bruce D."/>
            <person name="Detter J.C."/>
            <person name="Han C."/>
            <person name="Schmutz J."/>
            <person name="Larimer F."/>
            <person name="Land M."/>
            <person name="Hauser L."/>
            <person name="Kyrpides N."/>
            <person name="Kim E."/>
            <person name="Zhao J.-S.Z."/>
            <person name="Manno D."/>
            <person name="Hawari J."/>
            <person name="Richardson P."/>
        </authorList>
    </citation>
    <scope>NUCLEOTIDE SEQUENCE [LARGE SCALE GENOMIC DNA]</scope>
    <source>
        <strain evidence="2">ATCC 700345 / ANG-SQ1</strain>
    </source>
</reference>
<gene>
    <name evidence="1" type="ordered locus">Spea_0932</name>
</gene>
<dbReference type="OrthoDB" id="6268295at2"/>
<evidence type="ECO:0000313" key="2">
    <source>
        <dbReference type="Proteomes" id="UP000002608"/>
    </source>
</evidence>
<dbReference type="eggNOG" id="ENOG5031GDV">
    <property type="taxonomic scope" value="Bacteria"/>
</dbReference>
<dbReference type="Proteomes" id="UP000002608">
    <property type="component" value="Chromosome"/>
</dbReference>